<dbReference type="CDD" id="cd04192">
    <property type="entry name" value="GT_2_like_e"/>
    <property type="match status" value="1"/>
</dbReference>
<organism evidence="6 7">
    <name type="scientific">Aureibaculum algae</name>
    <dbReference type="NCBI Taxonomy" id="2584122"/>
    <lineage>
        <taxon>Bacteria</taxon>
        <taxon>Pseudomonadati</taxon>
        <taxon>Bacteroidota</taxon>
        <taxon>Flavobacteriia</taxon>
        <taxon>Flavobacteriales</taxon>
        <taxon>Flavobacteriaceae</taxon>
        <taxon>Aureibaculum</taxon>
    </lineage>
</organism>
<proteinExistence type="inferred from homology"/>
<keyword evidence="4" id="KW-0812">Transmembrane</keyword>
<dbReference type="Pfam" id="PF00535">
    <property type="entry name" value="Glycos_transf_2"/>
    <property type="match status" value="1"/>
</dbReference>
<dbReference type="OrthoDB" id="9805625at2"/>
<dbReference type="GO" id="GO:0016757">
    <property type="term" value="F:glycosyltransferase activity"/>
    <property type="evidence" value="ECO:0007669"/>
    <property type="project" value="UniProtKB-KW"/>
</dbReference>
<dbReference type="Gene3D" id="3.90.550.10">
    <property type="entry name" value="Spore Coat Polysaccharide Biosynthesis Protein SpsA, Chain A"/>
    <property type="match status" value="1"/>
</dbReference>
<keyword evidence="3 6" id="KW-0808">Transferase</keyword>
<feature type="domain" description="Glycosyltransferase 2-like" evidence="5">
    <location>
        <begin position="41"/>
        <end position="176"/>
    </location>
</feature>
<gene>
    <name evidence="6" type="ORF">FF125_18925</name>
</gene>
<accession>A0A5B7TUA2</accession>
<keyword evidence="2" id="KW-0328">Glycosyltransferase</keyword>
<dbReference type="PANTHER" id="PTHR43630">
    <property type="entry name" value="POLY-BETA-1,6-N-ACETYL-D-GLUCOSAMINE SYNTHASE"/>
    <property type="match status" value="1"/>
</dbReference>
<dbReference type="InterPro" id="IPR001173">
    <property type="entry name" value="Glyco_trans_2-like"/>
</dbReference>
<evidence type="ECO:0000313" key="7">
    <source>
        <dbReference type="Proteomes" id="UP000306229"/>
    </source>
</evidence>
<evidence type="ECO:0000256" key="4">
    <source>
        <dbReference type="SAM" id="Phobius"/>
    </source>
</evidence>
<evidence type="ECO:0000256" key="1">
    <source>
        <dbReference type="ARBA" id="ARBA00006739"/>
    </source>
</evidence>
<dbReference type="SUPFAM" id="SSF53448">
    <property type="entry name" value="Nucleotide-diphospho-sugar transferases"/>
    <property type="match status" value="1"/>
</dbReference>
<dbReference type="RefSeq" id="WP_138951415.1">
    <property type="nucleotide sequence ID" value="NZ_CP040749.1"/>
</dbReference>
<dbReference type="AlphaFoldDB" id="A0A5B7TUA2"/>
<dbReference type="Proteomes" id="UP000306229">
    <property type="component" value="Chromosome"/>
</dbReference>
<feature type="transmembrane region" description="Helical" evidence="4">
    <location>
        <begin position="316"/>
        <end position="334"/>
    </location>
</feature>
<keyword evidence="4" id="KW-1133">Transmembrane helix</keyword>
<feature type="transmembrane region" description="Helical" evidence="4">
    <location>
        <begin position="283"/>
        <end position="304"/>
    </location>
</feature>
<keyword evidence="7" id="KW-1185">Reference proteome</keyword>
<keyword evidence="4" id="KW-0472">Membrane</keyword>
<dbReference type="KEGG" id="fbe:FF125_18925"/>
<dbReference type="EMBL" id="CP040749">
    <property type="protein sequence ID" value="QCX40415.1"/>
    <property type="molecule type" value="Genomic_DNA"/>
</dbReference>
<dbReference type="PANTHER" id="PTHR43630:SF1">
    <property type="entry name" value="POLY-BETA-1,6-N-ACETYL-D-GLUCOSAMINE SYNTHASE"/>
    <property type="match status" value="1"/>
</dbReference>
<evidence type="ECO:0000259" key="5">
    <source>
        <dbReference type="Pfam" id="PF00535"/>
    </source>
</evidence>
<sequence>MILTVIIILFCYGALIIALSIGFDNVSPFVKEVTNPISKFSIIIPFRNEEANLTELLNSLVLLNYPKEHFEIEMVNDASDDNSVPLIEHFIAAHSSLPLSILENNRASVSPKKDAIDAAIKQAKFDWILTTDADCVVPKNWLMTYDAFIQTHESKLIAAPVTYTIENTFLEHFQLFDFLSLQASTIGGFGLKKPFLCNGANLCYQKSAFIEVNGFSGNEEIASGDDVFLLEKMKEKFPNNVYFLKSNEVVVLTQPQPSIKSLISQRVRWAAKTTSVKSGFTKLVGLIVLVMNFLWISSIILFLAGYMNWQNLCTIITFKLVVDFVLLIKAFHFFKQSFDFLKFILNSFCYPFFSMFVIILSFKKGYQWKNRAFKK</sequence>
<protein>
    <submittedName>
        <fullName evidence="6">Glycosyltransferase</fullName>
    </submittedName>
</protein>
<reference evidence="6 7" key="1">
    <citation type="submission" date="2019-05" db="EMBL/GenBank/DDBJ databases">
        <title>Algicella ahnfeltiae gen. nov., sp. nov., a novel marine bacterium of the family Flavobacteriaceae isolated from a red alga.</title>
        <authorList>
            <person name="Nedashkovskaya O.I."/>
            <person name="Kukhlevskiy A.D."/>
            <person name="Kim S.-G."/>
            <person name="Zhukova N.V."/>
            <person name="Mikhailov V.V."/>
        </authorList>
    </citation>
    <scope>NUCLEOTIDE SEQUENCE [LARGE SCALE GENOMIC DNA]</scope>
    <source>
        <strain evidence="6 7">10Alg115</strain>
    </source>
</reference>
<evidence type="ECO:0000256" key="3">
    <source>
        <dbReference type="ARBA" id="ARBA00022679"/>
    </source>
</evidence>
<name>A0A5B7TUA2_9FLAO</name>
<evidence type="ECO:0000313" key="6">
    <source>
        <dbReference type="EMBL" id="QCX40415.1"/>
    </source>
</evidence>
<dbReference type="InterPro" id="IPR029044">
    <property type="entry name" value="Nucleotide-diphossugar_trans"/>
</dbReference>
<feature type="transmembrane region" description="Helical" evidence="4">
    <location>
        <begin position="340"/>
        <end position="362"/>
    </location>
</feature>
<evidence type="ECO:0000256" key="2">
    <source>
        <dbReference type="ARBA" id="ARBA00022676"/>
    </source>
</evidence>
<comment type="similarity">
    <text evidence="1">Belongs to the glycosyltransferase 2 family.</text>
</comment>